<dbReference type="EMBL" id="QZWG01000002">
    <property type="protein sequence ID" value="RZC23069.1"/>
    <property type="molecule type" value="Genomic_DNA"/>
</dbReference>
<accession>A0A445LIK2</accession>
<gene>
    <name evidence="1" type="ORF">D0Y65_002763</name>
</gene>
<evidence type="ECO:0000313" key="2">
    <source>
        <dbReference type="Proteomes" id="UP000289340"/>
    </source>
</evidence>
<organism evidence="1 2">
    <name type="scientific">Glycine soja</name>
    <name type="common">Wild soybean</name>
    <dbReference type="NCBI Taxonomy" id="3848"/>
    <lineage>
        <taxon>Eukaryota</taxon>
        <taxon>Viridiplantae</taxon>
        <taxon>Streptophyta</taxon>
        <taxon>Embryophyta</taxon>
        <taxon>Tracheophyta</taxon>
        <taxon>Spermatophyta</taxon>
        <taxon>Magnoliopsida</taxon>
        <taxon>eudicotyledons</taxon>
        <taxon>Gunneridae</taxon>
        <taxon>Pentapetalae</taxon>
        <taxon>rosids</taxon>
        <taxon>fabids</taxon>
        <taxon>Fabales</taxon>
        <taxon>Fabaceae</taxon>
        <taxon>Papilionoideae</taxon>
        <taxon>50 kb inversion clade</taxon>
        <taxon>NPAAA clade</taxon>
        <taxon>indigoferoid/millettioid clade</taxon>
        <taxon>Phaseoleae</taxon>
        <taxon>Glycine</taxon>
        <taxon>Glycine subgen. Soja</taxon>
    </lineage>
</organism>
<dbReference type="AlphaFoldDB" id="A0A445LIK2"/>
<proteinExistence type="predicted"/>
<protein>
    <submittedName>
        <fullName evidence="1">Uncharacterized protein</fullName>
    </submittedName>
</protein>
<sequence>RLRQQKILKRNPSSAWLIEKSTRKLESNKYDIRRQRRFQVILMLETKNKKINWYYFCVLKMKVENEKLSEMVMEDLEWRQKMCVTMAELWIIQRQSKKKNSSLNNRYAKSRVTHLHRLIFYN</sequence>
<dbReference type="Proteomes" id="UP000289340">
    <property type="component" value="Chromosome 2"/>
</dbReference>
<keyword evidence="2" id="KW-1185">Reference proteome</keyword>
<name>A0A445LIK2_GLYSO</name>
<feature type="non-terminal residue" evidence="1">
    <location>
        <position position="1"/>
    </location>
</feature>
<comment type="caution">
    <text evidence="1">The sequence shown here is derived from an EMBL/GenBank/DDBJ whole genome shotgun (WGS) entry which is preliminary data.</text>
</comment>
<evidence type="ECO:0000313" key="1">
    <source>
        <dbReference type="EMBL" id="RZC23069.1"/>
    </source>
</evidence>
<reference evidence="1 2" key="1">
    <citation type="submission" date="2018-09" db="EMBL/GenBank/DDBJ databases">
        <title>A high-quality reference genome of wild soybean provides a powerful tool to mine soybean genomes.</title>
        <authorList>
            <person name="Xie M."/>
            <person name="Chung C.Y.L."/>
            <person name="Li M.-W."/>
            <person name="Wong F.-L."/>
            <person name="Chan T.-F."/>
            <person name="Lam H.-M."/>
        </authorList>
    </citation>
    <scope>NUCLEOTIDE SEQUENCE [LARGE SCALE GENOMIC DNA]</scope>
    <source>
        <strain evidence="2">cv. W05</strain>
        <tissue evidence="1">Hypocotyl of etiolated seedlings</tissue>
    </source>
</reference>